<dbReference type="OrthoDB" id="47375at2759"/>
<reference evidence="1 2" key="1">
    <citation type="submission" date="2015-02" db="EMBL/GenBank/DDBJ databases">
        <authorList>
            <person name="Chooi Y.-H."/>
        </authorList>
    </citation>
    <scope>NUCLEOTIDE SEQUENCE [LARGE SCALE GENOMIC DNA]</scope>
    <source>
        <strain evidence="1">E3</strain>
    </source>
</reference>
<evidence type="ECO:0000313" key="2">
    <source>
        <dbReference type="Proteomes" id="UP000039324"/>
    </source>
</evidence>
<dbReference type="EMBL" id="CDSF01000112">
    <property type="protein sequence ID" value="CEP01311.1"/>
    <property type="molecule type" value="Genomic_DNA"/>
</dbReference>
<gene>
    <name evidence="1" type="ORF">PBRA_001917</name>
</gene>
<dbReference type="AlphaFoldDB" id="A0A0G4J1Z3"/>
<name>A0A0G4J1Z3_PLABS</name>
<sequence length="366" mass="40358">MNNVAAIRVLVLVFALAAFALWFNIRLLGGAPAQDAGSVVAQHPPAPSVAARASPPRLCAAPDEHMLAGRFEAICPGVHLSPGKSRSILSAVSSVERDDDCVLVGNQAWNRLSIEEICDPYRYYVDASAVSSDDLPFIVLSYGKRLDLGRDLLFNRIGADPTRVDEVSFPSVDLAYQQKDYVAVKLFRNAASASSLDDFTNRAIRGERGHFLATMNQWTILQRLADGTYPDNGILVVEDDLITVPDFKRKLADIVRQLARHDEWDVVFLSTAHHIKGTPGSNRTQNLWRTSPKDPTRCFSAVMLSRRAAVKILAHGASRDDFMPVDHLFNYYIRALDLVALMAEPPLAFEGSKLAHGFPCDTDRLS</sequence>
<protein>
    <submittedName>
        <fullName evidence="1">Uncharacterized protein</fullName>
    </submittedName>
</protein>
<organism evidence="1 2">
    <name type="scientific">Plasmodiophora brassicae</name>
    <name type="common">Clubroot disease agent</name>
    <dbReference type="NCBI Taxonomy" id="37360"/>
    <lineage>
        <taxon>Eukaryota</taxon>
        <taxon>Sar</taxon>
        <taxon>Rhizaria</taxon>
        <taxon>Endomyxa</taxon>
        <taxon>Phytomyxea</taxon>
        <taxon>Plasmodiophorida</taxon>
        <taxon>Plasmodiophoridae</taxon>
        <taxon>Plasmodiophora</taxon>
    </lineage>
</organism>
<accession>A0A0G4J1Z3</accession>
<keyword evidence="2" id="KW-1185">Reference proteome</keyword>
<evidence type="ECO:0000313" key="1">
    <source>
        <dbReference type="EMBL" id="CEP01311.1"/>
    </source>
</evidence>
<proteinExistence type="predicted"/>
<dbReference type="Proteomes" id="UP000039324">
    <property type="component" value="Unassembled WGS sequence"/>
</dbReference>